<feature type="transmembrane region" description="Helical" evidence="2">
    <location>
        <begin position="98"/>
        <end position="116"/>
    </location>
</feature>
<evidence type="ECO:0000256" key="2">
    <source>
        <dbReference type="SAM" id="Phobius"/>
    </source>
</evidence>
<keyword evidence="2" id="KW-0472">Membrane</keyword>
<organism evidence="3 4">
    <name type="scientific">Prauserella muralis</name>
    <dbReference type="NCBI Taxonomy" id="588067"/>
    <lineage>
        <taxon>Bacteria</taxon>
        <taxon>Bacillati</taxon>
        <taxon>Actinomycetota</taxon>
        <taxon>Actinomycetes</taxon>
        <taxon>Pseudonocardiales</taxon>
        <taxon>Pseudonocardiaceae</taxon>
        <taxon>Prauserella</taxon>
    </lineage>
</organism>
<dbReference type="InterPro" id="IPR035166">
    <property type="entry name" value="DUF5336"/>
</dbReference>
<feature type="compositionally biased region" description="Low complexity" evidence="1">
    <location>
        <begin position="14"/>
        <end position="27"/>
    </location>
</feature>
<keyword evidence="4" id="KW-1185">Reference proteome</keyword>
<comment type="caution">
    <text evidence="3">The sequence shown here is derived from an EMBL/GenBank/DDBJ whole genome shotgun (WGS) entry which is preliminary data.</text>
</comment>
<evidence type="ECO:0000313" key="4">
    <source>
        <dbReference type="Proteomes" id="UP000249915"/>
    </source>
</evidence>
<protein>
    <submittedName>
        <fullName evidence="3">Uncharacterized protein</fullName>
    </submittedName>
</protein>
<dbReference type="Proteomes" id="UP000249915">
    <property type="component" value="Unassembled WGS sequence"/>
</dbReference>
<keyword evidence="2" id="KW-0812">Transmembrane</keyword>
<evidence type="ECO:0000313" key="3">
    <source>
        <dbReference type="EMBL" id="PXY32273.1"/>
    </source>
</evidence>
<feature type="transmembrane region" description="Helical" evidence="2">
    <location>
        <begin position="37"/>
        <end position="59"/>
    </location>
</feature>
<accession>A0A2V4BNS3</accession>
<feature type="transmembrane region" description="Helical" evidence="2">
    <location>
        <begin position="71"/>
        <end position="92"/>
    </location>
</feature>
<proteinExistence type="predicted"/>
<evidence type="ECO:0000256" key="1">
    <source>
        <dbReference type="SAM" id="MobiDB-lite"/>
    </source>
</evidence>
<dbReference type="Pfam" id="PF17270">
    <property type="entry name" value="DUF5336"/>
    <property type="match status" value="1"/>
</dbReference>
<feature type="transmembrane region" description="Helical" evidence="2">
    <location>
        <begin position="128"/>
        <end position="147"/>
    </location>
</feature>
<sequence length="256" mass="26340">MTFPSGAPGGFPGQGPQQPHQPFPGAGPSMGGGPKLALPQILLLGTAGLGVLNLFLAFANVSGGRSFFEAGYGWIPGLLLVSGLTALFSILPGDQKPGPWPAAIAAGVMLPFLFTVFQSDADLQAGGIMLLIFGIVQLAASVGAYLFDAGILKAPAPQQMSPYGHQQQPFGQQQPGGFGQQPPPFGQQPAPDASGGIPQPTKFAQPVGQQQPTQQPTQYASQQGQFFQQQQQQQPQDGGQQNKPGTPPGGFGQSGA</sequence>
<reference evidence="3 4" key="1">
    <citation type="submission" date="2016-07" db="EMBL/GenBank/DDBJ databases">
        <title>Draft genome sequence of Prauserella muralis DSM 45305, isolated from a mould-covered wall in an indoor environment.</title>
        <authorList>
            <person name="Ruckert C."/>
            <person name="Albersmeier A."/>
            <person name="Jiang C.-L."/>
            <person name="Jiang Y."/>
            <person name="Kalinowski J."/>
            <person name="Schneider O."/>
            <person name="Winkler A."/>
            <person name="Zotchev S.B."/>
        </authorList>
    </citation>
    <scope>NUCLEOTIDE SEQUENCE [LARGE SCALE GENOMIC DNA]</scope>
    <source>
        <strain evidence="3 4">DSM 45305</strain>
    </source>
</reference>
<feature type="region of interest" description="Disordered" evidence="1">
    <location>
        <begin position="158"/>
        <end position="256"/>
    </location>
</feature>
<dbReference type="OrthoDB" id="3698541at2"/>
<dbReference type="EMBL" id="MASW01000001">
    <property type="protein sequence ID" value="PXY32273.1"/>
    <property type="molecule type" value="Genomic_DNA"/>
</dbReference>
<dbReference type="AlphaFoldDB" id="A0A2V4BNS3"/>
<dbReference type="RefSeq" id="WP_112280313.1">
    <property type="nucleotide sequence ID" value="NZ_MASW01000001.1"/>
</dbReference>
<keyword evidence="2" id="KW-1133">Transmembrane helix</keyword>
<feature type="region of interest" description="Disordered" evidence="1">
    <location>
        <begin position="1"/>
        <end position="29"/>
    </location>
</feature>
<feature type="compositionally biased region" description="Low complexity" evidence="1">
    <location>
        <begin position="204"/>
        <end position="241"/>
    </location>
</feature>
<gene>
    <name evidence="3" type="ORF">BAY60_08310</name>
</gene>
<name>A0A2V4BNS3_9PSEU</name>